<evidence type="ECO:0000256" key="1">
    <source>
        <dbReference type="SAM" id="MobiDB-lite"/>
    </source>
</evidence>
<comment type="caution">
    <text evidence="2">The sequence shown here is derived from an EMBL/GenBank/DDBJ whole genome shotgun (WGS) entry which is preliminary data.</text>
</comment>
<evidence type="ECO:0000313" key="3">
    <source>
        <dbReference type="Proteomes" id="UP000593565"/>
    </source>
</evidence>
<reference evidence="2 3" key="1">
    <citation type="submission" date="2020-02" db="EMBL/GenBank/DDBJ databases">
        <title>A chromosome-scale genome assembly of the black bullhead catfish (Ameiurus melas).</title>
        <authorList>
            <person name="Wen M."/>
            <person name="Zham M."/>
            <person name="Cabau C."/>
            <person name="Klopp C."/>
            <person name="Donnadieu C."/>
            <person name="Roques C."/>
            <person name="Bouchez O."/>
            <person name="Lampietro C."/>
            <person name="Jouanno E."/>
            <person name="Herpin A."/>
            <person name="Louis A."/>
            <person name="Berthelot C."/>
            <person name="Parey E."/>
            <person name="Roest-Crollius H."/>
            <person name="Braasch I."/>
            <person name="Postlethwait J."/>
            <person name="Robinson-Rechavi M."/>
            <person name="Echchiki A."/>
            <person name="Begum T."/>
            <person name="Montfort J."/>
            <person name="Schartl M."/>
            <person name="Bobe J."/>
            <person name="Guiguen Y."/>
        </authorList>
    </citation>
    <scope>NUCLEOTIDE SEQUENCE [LARGE SCALE GENOMIC DNA]</scope>
    <source>
        <strain evidence="2">M_S1</strain>
        <tissue evidence="2">Blood</tissue>
    </source>
</reference>
<dbReference type="Proteomes" id="UP000593565">
    <property type="component" value="Unassembled WGS sequence"/>
</dbReference>
<feature type="compositionally biased region" description="Basic and acidic residues" evidence="1">
    <location>
        <begin position="71"/>
        <end position="83"/>
    </location>
</feature>
<evidence type="ECO:0000313" key="2">
    <source>
        <dbReference type="EMBL" id="KAF4087809.1"/>
    </source>
</evidence>
<name>A0A7J6B0C7_AMEME</name>
<proteinExistence type="predicted"/>
<gene>
    <name evidence="2" type="ORF">AMELA_G00075450</name>
</gene>
<protein>
    <submittedName>
        <fullName evidence="2">Uncharacterized protein</fullName>
    </submittedName>
</protein>
<organism evidence="2 3">
    <name type="scientific">Ameiurus melas</name>
    <name type="common">Black bullhead</name>
    <name type="synonym">Silurus melas</name>
    <dbReference type="NCBI Taxonomy" id="219545"/>
    <lineage>
        <taxon>Eukaryota</taxon>
        <taxon>Metazoa</taxon>
        <taxon>Chordata</taxon>
        <taxon>Craniata</taxon>
        <taxon>Vertebrata</taxon>
        <taxon>Euteleostomi</taxon>
        <taxon>Actinopterygii</taxon>
        <taxon>Neopterygii</taxon>
        <taxon>Teleostei</taxon>
        <taxon>Ostariophysi</taxon>
        <taxon>Siluriformes</taxon>
        <taxon>Ictaluridae</taxon>
        <taxon>Ameiurus</taxon>
    </lineage>
</organism>
<keyword evidence="3" id="KW-1185">Reference proteome</keyword>
<dbReference type="AlphaFoldDB" id="A0A7J6B0C7"/>
<feature type="compositionally biased region" description="Polar residues" evidence="1">
    <location>
        <begin position="60"/>
        <end position="69"/>
    </location>
</feature>
<dbReference type="EMBL" id="JAAGNN010000006">
    <property type="protein sequence ID" value="KAF4087809.1"/>
    <property type="molecule type" value="Genomic_DNA"/>
</dbReference>
<sequence length="83" mass="9206">MLIVNCAQNGGAEFSRVTGMDKKLFLSLLVPENRLPKEHESCAESVICGIQLQRWCVTGKQQSTQTNTVEVEERRGGGQKERG</sequence>
<accession>A0A7J6B0C7</accession>
<feature type="region of interest" description="Disordered" evidence="1">
    <location>
        <begin position="60"/>
        <end position="83"/>
    </location>
</feature>